<evidence type="ECO:0000313" key="2">
    <source>
        <dbReference type="Proteomes" id="UP000192758"/>
    </source>
</evidence>
<reference evidence="1 2" key="1">
    <citation type="journal article" date="2017" name="Environ. Microbiol.">
        <title>Decay of the glycolytic pathway and adaptation to intranuclear parasitism within Enterocytozoonidae microsporidia.</title>
        <authorList>
            <person name="Wiredu Boakye D."/>
            <person name="Jaroenlak P."/>
            <person name="Prachumwat A."/>
            <person name="Williams T.A."/>
            <person name="Bateman K.S."/>
            <person name="Itsathitphaisarn O."/>
            <person name="Sritunyalucksana K."/>
            <person name="Paszkiewicz K.H."/>
            <person name="Moore K.A."/>
            <person name="Stentiford G.D."/>
            <person name="Williams B.A."/>
        </authorList>
    </citation>
    <scope>NUCLEOTIDE SEQUENCE [LARGE SCALE GENOMIC DNA]</scope>
    <source>
        <strain evidence="1 2">TH1</strain>
    </source>
</reference>
<protein>
    <submittedName>
        <fullName evidence="1">Uncharacterized protein</fullName>
    </submittedName>
</protein>
<dbReference type="EMBL" id="MNPJ01000021">
    <property type="protein sequence ID" value="OQS54247.1"/>
    <property type="molecule type" value="Genomic_DNA"/>
</dbReference>
<name>A0A1W0E4P8_9MICR</name>
<dbReference type="VEuPathDB" id="MicrosporidiaDB:EHP00_916"/>
<keyword evidence="2" id="KW-1185">Reference proteome</keyword>
<proteinExistence type="predicted"/>
<dbReference type="AlphaFoldDB" id="A0A1W0E4P8"/>
<accession>A0A1W0E4P8</accession>
<gene>
    <name evidence="1" type="ORF">EHP00_916</name>
</gene>
<dbReference type="Proteomes" id="UP000192758">
    <property type="component" value="Unassembled WGS sequence"/>
</dbReference>
<organism evidence="1 2">
    <name type="scientific">Ecytonucleospora hepatopenaei</name>
    <dbReference type="NCBI Taxonomy" id="646526"/>
    <lineage>
        <taxon>Eukaryota</taxon>
        <taxon>Fungi</taxon>
        <taxon>Fungi incertae sedis</taxon>
        <taxon>Microsporidia</taxon>
        <taxon>Enterocytozoonidae</taxon>
        <taxon>Ecytonucleospora</taxon>
    </lineage>
</organism>
<sequence>MTFYTNTLPKVYTDYLDSLEQKESVRQNALQELPPTVESKEEPERREPNYSTMELFTVGHYLNQIHESSKGRDWSKYNIYIKFSLYLNIHRIIQ</sequence>
<comment type="caution">
    <text evidence="1">The sequence shown here is derived from an EMBL/GenBank/DDBJ whole genome shotgun (WGS) entry which is preliminary data.</text>
</comment>
<evidence type="ECO:0000313" key="1">
    <source>
        <dbReference type="EMBL" id="OQS54247.1"/>
    </source>
</evidence>